<feature type="region of interest" description="Disordered" evidence="1">
    <location>
        <begin position="1"/>
        <end position="20"/>
    </location>
</feature>
<reference evidence="2 3" key="1">
    <citation type="journal article" date="2019" name="Commun. Biol.">
        <title>The bagworm genome reveals a unique fibroin gene that provides high tensile strength.</title>
        <authorList>
            <person name="Kono N."/>
            <person name="Nakamura H."/>
            <person name="Ohtoshi R."/>
            <person name="Tomita M."/>
            <person name="Numata K."/>
            <person name="Arakawa K."/>
        </authorList>
    </citation>
    <scope>NUCLEOTIDE SEQUENCE [LARGE SCALE GENOMIC DNA]</scope>
</reference>
<proteinExistence type="predicted"/>
<protein>
    <submittedName>
        <fullName evidence="2">Uncharacterized protein</fullName>
    </submittedName>
</protein>
<feature type="compositionally biased region" description="Basic and acidic residues" evidence="1">
    <location>
        <begin position="1"/>
        <end position="13"/>
    </location>
</feature>
<evidence type="ECO:0000313" key="2">
    <source>
        <dbReference type="EMBL" id="GBP39176.1"/>
    </source>
</evidence>
<dbReference type="Proteomes" id="UP000299102">
    <property type="component" value="Unassembled WGS sequence"/>
</dbReference>
<evidence type="ECO:0000313" key="3">
    <source>
        <dbReference type="Proteomes" id="UP000299102"/>
    </source>
</evidence>
<sequence length="90" mass="10725">MRKLHSPDFDDGIKQCPKMLPKRIKGPSRDFIYLFRRKKRARRAGGRVFEPPAAVSKFLFTRPRRRRRRRWLIRGELHARVAVANLNTAQ</sequence>
<gene>
    <name evidence="2" type="ORF">EVAR_26962_1</name>
</gene>
<dbReference type="EMBL" id="BGZK01000361">
    <property type="protein sequence ID" value="GBP39176.1"/>
    <property type="molecule type" value="Genomic_DNA"/>
</dbReference>
<keyword evidence="3" id="KW-1185">Reference proteome</keyword>
<dbReference type="AlphaFoldDB" id="A0A4C1VJL1"/>
<organism evidence="2 3">
    <name type="scientific">Eumeta variegata</name>
    <name type="common">Bagworm moth</name>
    <name type="synonym">Eumeta japonica</name>
    <dbReference type="NCBI Taxonomy" id="151549"/>
    <lineage>
        <taxon>Eukaryota</taxon>
        <taxon>Metazoa</taxon>
        <taxon>Ecdysozoa</taxon>
        <taxon>Arthropoda</taxon>
        <taxon>Hexapoda</taxon>
        <taxon>Insecta</taxon>
        <taxon>Pterygota</taxon>
        <taxon>Neoptera</taxon>
        <taxon>Endopterygota</taxon>
        <taxon>Lepidoptera</taxon>
        <taxon>Glossata</taxon>
        <taxon>Ditrysia</taxon>
        <taxon>Tineoidea</taxon>
        <taxon>Psychidae</taxon>
        <taxon>Oiketicinae</taxon>
        <taxon>Eumeta</taxon>
    </lineage>
</organism>
<accession>A0A4C1VJL1</accession>
<name>A0A4C1VJL1_EUMVA</name>
<comment type="caution">
    <text evidence="2">The sequence shown here is derived from an EMBL/GenBank/DDBJ whole genome shotgun (WGS) entry which is preliminary data.</text>
</comment>
<evidence type="ECO:0000256" key="1">
    <source>
        <dbReference type="SAM" id="MobiDB-lite"/>
    </source>
</evidence>